<dbReference type="InterPro" id="IPR050091">
    <property type="entry name" value="PKS_NRPS_Biosynth_Enz"/>
</dbReference>
<keyword evidence="6" id="KW-0012">Acyltransferase</keyword>
<keyword evidence="7" id="KW-1185">Reference proteome</keyword>
<evidence type="ECO:0000256" key="1">
    <source>
        <dbReference type="ARBA" id="ARBA00022450"/>
    </source>
</evidence>
<evidence type="ECO:0000259" key="4">
    <source>
        <dbReference type="PROSITE" id="PS50075"/>
    </source>
</evidence>
<dbReference type="PROSITE" id="PS50075">
    <property type="entry name" value="CARRIER"/>
    <property type="match status" value="1"/>
</dbReference>
<dbReference type="InterPro" id="IPR016035">
    <property type="entry name" value="Acyl_Trfase/lysoPLipase"/>
</dbReference>
<dbReference type="Gene3D" id="3.40.366.10">
    <property type="entry name" value="Malonyl-Coenzyme A Acyl Carrier Protein, domain 2"/>
    <property type="match status" value="1"/>
</dbReference>
<dbReference type="InterPro" id="IPR016039">
    <property type="entry name" value="Thiolase-like"/>
</dbReference>
<dbReference type="InterPro" id="IPR013968">
    <property type="entry name" value="PKS_KR"/>
</dbReference>
<reference evidence="6 7" key="1">
    <citation type="submission" date="2020-08" db="EMBL/GenBank/DDBJ databases">
        <title>Genome sequence of Pedobacter roseus KACC 11594T.</title>
        <authorList>
            <person name="Hyun D.-W."/>
            <person name="Bae J.-W."/>
        </authorList>
    </citation>
    <scope>NUCLEOTIDE SEQUENCE [LARGE SCALE GENOMIC DNA]</scope>
    <source>
        <strain evidence="6 7">KACC 11594</strain>
    </source>
</reference>
<dbReference type="Pfam" id="PF00698">
    <property type="entry name" value="Acyl_transf_1"/>
    <property type="match status" value="1"/>
</dbReference>
<evidence type="ECO:0000313" key="7">
    <source>
        <dbReference type="Proteomes" id="UP000515806"/>
    </source>
</evidence>
<dbReference type="InterPro" id="IPR009081">
    <property type="entry name" value="PP-bd_ACP"/>
</dbReference>
<dbReference type="PANTHER" id="PTHR43775">
    <property type="entry name" value="FATTY ACID SYNTHASE"/>
    <property type="match status" value="1"/>
</dbReference>
<dbReference type="Proteomes" id="UP000515806">
    <property type="component" value="Chromosome"/>
</dbReference>
<dbReference type="PANTHER" id="PTHR43775:SF51">
    <property type="entry name" value="INACTIVE PHENOLPHTHIOCEROL SYNTHESIS POLYKETIDE SYNTHASE TYPE I PKS1-RELATED"/>
    <property type="match status" value="1"/>
</dbReference>
<keyword evidence="1" id="KW-0596">Phosphopantetheine</keyword>
<proteinExistence type="predicted"/>
<dbReference type="InterPro" id="IPR001227">
    <property type="entry name" value="Ac_transferase_dom_sf"/>
</dbReference>
<dbReference type="EMBL" id="CP060723">
    <property type="protein sequence ID" value="QNN43935.1"/>
    <property type="molecule type" value="Genomic_DNA"/>
</dbReference>
<dbReference type="Gene3D" id="3.40.50.720">
    <property type="entry name" value="NAD(P)-binding Rossmann-like Domain"/>
    <property type="match status" value="1"/>
</dbReference>
<dbReference type="InterPro" id="IPR057326">
    <property type="entry name" value="KR_dom"/>
</dbReference>
<feature type="domain" description="Ketosynthase family 3 (KS3)" evidence="5">
    <location>
        <begin position="1"/>
        <end position="236"/>
    </location>
</feature>
<dbReference type="SMART" id="SM00822">
    <property type="entry name" value="PKS_KR"/>
    <property type="match status" value="1"/>
</dbReference>
<dbReference type="Pfam" id="PF00550">
    <property type="entry name" value="PP-binding"/>
    <property type="match status" value="1"/>
</dbReference>
<dbReference type="GO" id="GO:0071770">
    <property type="term" value="P:DIM/DIP cell wall layer assembly"/>
    <property type="evidence" value="ECO:0007669"/>
    <property type="project" value="TreeGrafter"/>
</dbReference>
<dbReference type="Pfam" id="PF08659">
    <property type="entry name" value="KR"/>
    <property type="match status" value="1"/>
</dbReference>
<dbReference type="Pfam" id="PF21394">
    <property type="entry name" value="Beta-ketacyl_N"/>
    <property type="match status" value="1"/>
</dbReference>
<dbReference type="Pfam" id="PF02801">
    <property type="entry name" value="Ketoacyl-synt_C"/>
    <property type="match status" value="1"/>
</dbReference>
<gene>
    <name evidence="6" type="ORF">H9L23_07605</name>
</gene>
<dbReference type="Gene3D" id="1.10.1200.10">
    <property type="entry name" value="ACP-like"/>
    <property type="match status" value="1"/>
</dbReference>
<dbReference type="InterPro" id="IPR036291">
    <property type="entry name" value="NAD(P)-bd_dom_sf"/>
</dbReference>
<dbReference type="InterPro" id="IPR014031">
    <property type="entry name" value="Ketoacyl_synth_C"/>
</dbReference>
<dbReference type="InterPro" id="IPR036736">
    <property type="entry name" value="ACP-like_sf"/>
</dbReference>
<dbReference type="GO" id="GO:0005737">
    <property type="term" value="C:cytoplasm"/>
    <property type="evidence" value="ECO:0007669"/>
    <property type="project" value="TreeGrafter"/>
</dbReference>
<dbReference type="SUPFAM" id="SSF52151">
    <property type="entry name" value="FabD/lysophospholipase-like"/>
    <property type="match status" value="1"/>
</dbReference>
<evidence type="ECO:0000256" key="3">
    <source>
        <dbReference type="ARBA" id="ARBA00022679"/>
    </source>
</evidence>
<dbReference type="InterPro" id="IPR016036">
    <property type="entry name" value="Malonyl_transacylase_ACP-bd"/>
</dbReference>
<keyword evidence="2" id="KW-0597">Phosphoprotein</keyword>
<dbReference type="SUPFAM" id="SSF51735">
    <property type="entry name" value="NAD(P)-binding Rossmann-fold domains"/>
    <property type="match status" value="1"/>
</dbReference>
<evidence type="ECO:0000313" key="6">
    <source>
        <dbReference type="EMBL" id="QNN43935.1"/>
    </source>
</evidence>
<accession>A0A7G9QKR0</accession>
<dbReference type="InterPro" id="IPR014043">
    <property type="entry name" value="Acyl_transferase_dom"/>
</dbReference>
<keyword evidence="3 6" id="KW-0808">Transferase</keyword>
<organism evidence="6 7">
    <name type="scientific">Pedobacter roseus</name>
    <dbReference type="NCBI Taxonomy" id="336820"/>
    <lineage>
        <taxon>Bacteria</taxon>
        <taxon>Pseudomonadati</taxon>
        <taxon>Bacteroidota</taxon>
        <taxon>Sphingobacteriia</taxon>
        <taxon>Sphingobacteriales</taxon>
        <taxon>Sphingobacteriaceae</taxon>
        <taxon>Pedobacter</taxon>
    </lineage>
</organism>
<dbReference type="PROSITE" id="PS52004">
    <property type="entry name" value="KS3_2"/>
    <property type="match status" value="1"/>
</dbReference>
<name>A0A7G9QKR0_9SPHI</name>
<dbReference type="CDD" id="cd00833">
    <property type="entry name" value="PKS"/>
    <property type="match status" value="1"/>
</dbReference>
<dbReference type="SUPFAM" id="SSF55048">
    <property type="entry name" value="Probable ACP-binding domain of malonyl-CoA ACP transacylase"/>
    <property type="match status" value="1"/>
</dbReference>
<dbReference type="Pfam" id="PF00109">
    <property type="entry name" value="ketoacyl-synt"/>
    <property type="match status" value="1"/>
</dbReference>
<dbReference type="Gene3D" id="3.30.70.250">
    <property type="entry name" value="Malonyl-CoA ACP transacylase, ACP-binding"/>
    <property type="match status" value="1"/>
</dbReference>
<dbReference type="SUPFAM" id="SSF47336">
    <property type="entry name" value="ACP-like"/>
    <property type="match status" value="1"/>
</dbReference>
<dbReference type="GO" id="GO:0005886">
    <property type="term" value="C:plasma membrane"/>
    <property type="evidence" value="ECO:0007669"/>
    <property type="project" value="TreeGrafter"/>
</dbReference>
<dbReference type="SMART" id="SM00825">
    <property type="entry name" value="PKS_KS"/>
    <property type="match status" value="1"/>
</dbReference>
<sequence>MSDGSCGRDFLEEYKTKWLLLSGWGVGSKDGYCRSFDHEASGTIFTEGLGIVLLKRLSDAIKDNDNIYAVIKSSFVNNDGSDKVGYTAPSVKGQMMCIKGAHKLAGISGDEISYVEAHGSATILGDPIEVRALNEAFGVDSRKFCAIGSIKTNIGHTGVAAGIAGLIKTTLSLHHKKIPPLINYSIANPAIEFGKGPFYINKDLINWPDNKKTDRLKAGVSSFGIGGTNVHMILEETPIIEKLPQKNNYKILKVSAKTKESLVRNVEDLKKFISEYPELNLNDLCYTLQVGRQDFLFRKAIVFNDRNSLVNQLINYNDQKKCNVNQPEIVFMFSGQGTQYRNMGADLYRTETLFRMHMDQGFDLLKKLTGKCFKKVLYQEQGTSDEINNTQFTQPLIFIFEYALCKLLMSFGISPDYILGHSLGEYAAACIGEVFDFEQAVAIVVKRAEVMGRLPVGGMLSANMNKQVAASFAVNGIKIAAVNSATQVVFSGSVEDIGILRQKLNSIGIPNILLNVSHAFHSAEHSPNLEDFNIEFENVKLHKSKFRYISGISDSRFLDTELTSADYWASHLTTEVDFEKCIAKVFSIKGRKLFIEIGAGNILTNLVKDNAPAEVEYNVTNLVRPSNFMTDDSKYFSRKIADLWELGIEIDWQSQDNTGLYKTSLPTYSFEENKFPTEVSLSSNDLFFDKLGEKEIGAKVYFPIWAQDRTFSPNLTQGSKIYLFFSVNNKLIQKAIESLRLKNRVIEVIVGETFKQKSSDEISINPVSVEDYEKLHFFLQENYINISDVIYSWPILAKEFELEVKNGNQSLDFTYFNVVKLLQAFANESIISFKSLYIVTDRLHRILESEAIYSQQSMVLGILNSLPQEYDVLCSNIDLDLSKRFLGSDLQAFLRIIEDSKVQKIIGIRNGCKWIRSFQPIEINPSKEISLIRKGSTILITGGLGSVGYNIARDLIYSFGAQIIIIGRTDLESEGVDSKFRSIYLDRLKYLKRMNPNTEYVTADISTKGELEKVVEGLHTKVNAVIHSAGEVGHKYFELIEDIGFSNSEKLFLPKIQGIHNIYDVFKDKNLDFCLIISSLSAVLGGISHSSYSSANAYMEYFMLEKCRTLKNWKCIGFDRISFKPNELEIEKGDEFLNSYKISLQFEEISVLHECTNGIINENFKLDITKSETGDDFILKGIVRVKRPEQISTYVEPQSVVEIELIKTIENLFGFQGIGIEDNFFDLGGDSLKAMVLLRQITKQFGIKFSLKDLFEFKNVKEISIQIEGLTSSYTRSNKKTLRIS</sequence>
<dbReference type="Gene3D" id="3.30.70.3290">
    <property type="match status" value="1"/>
</dbReference>
<dbReference type="SUPFAM" id="SSF53901">
    <property type="entry name" value="Thiolase-like"/>
    <property type="match status" value="1"/>
</dbReference>
<dbReference type="Gene3D" id="3.40.47.10">
    <property type="match status" value="1"/>
</dbReference>
<dbReference type="KEGG" id="proe:H9L23_07605"/>
<evidence type="ECO:0000256" key="2">
    <source>
        <dbReference type="ARBA" id="ARBA00022553"/>
    </source>
</evidence>
<protein>
    <submittedName>
        <fullName evidence="6">Acyltransferase domain-containing protein</fullName>
    </submittedName>
</protein>
<dbReference type="SMART" id="SM00827">
    <property type="entry name" value="PKS_AT"/>
    <property type="match status" value="1"/>
</dbReference>
<dbReference type="InterPro" id="IPR014030">
    <property type="entry name" value="Ketoacyl_synth_N"/>
</dbReference>
<dbReference type="Pfam" id="PF22621">
    <property type="entry name" value="CurL-like_PKS_C"/>
    <property type="match status" value="1"/>
</dbReference>
<dbReference type="InterPro" id="IPR020841">
    <property type="entry name" value="PKS_Beta-ketoAc_synthase_dom"/>
</dbReference>
<evidence type="ECO:0000259" key="5">
    <source>
        <dbReference type="PROSITE" id="PS52004"/>
    </source>
</evidence>
<dbReference type="InterPro" id="IPR049490">
    <property type="entry name" value="C883_1060-like_KR_N"/>
</dbReference>
<dbReference type="GO" id="GO:0004312">
    <property type="term" value="F:fatty acid synthase activity"/>
    <property type="evidence" value="ECO:0007669"/>
    <property type="project" value="TreeGrafter"/>
</dbReference>
<dbReference type="GO" id="GO:0006633">
    <property type="term" value="P:fatty acid biosynthetic process"/>
    <property type="evidence" value="ECO:0007669"/>
    <property type="project" value="TreeGrafter"/>
</dbReference>
<feature type="domain" description="Carrier" evidence="4">
    <location>
        <begin position="1196"/>
        <end position="1271"/>
    </location>
</feature>